<name>A0A317PPS0_9HYPH</name>
<feature type="chain" id="PRO_5016285534" evidence="1">
    <location>
        <begin position="21"/>
        <end position="94"/>
    </location>
</feature>
<comment type="caution">
    <text evidence="2">The sequence shown here is derived from an EMBL/GenBank/DDBJ whole genome shotgun (WGS) entry which is preliminary data.</text>
</comment>
<dbReference type="RefSeq" id="WP_110030025.1">
    <property type="nucleotide sequence ID" value="NZ_QGTR01000001.1"/>
</dbReference>
<protein>
    <submittedName>
        <fullName evidence="2">Uncharacterized protein</fullName>
    </submittedName>
</protein>
<feature type="signal peptide" evidence="1">
    <location>
        <begin position="1"/>
        <end position="20"/>
    </location>
</feature>
<gene>
    <name evidence="2" type="ORF">DFR52_101143</name>
</gene>
<accession>A0A317PPS0</accession>
<proteinExistence type="predicted"/>
<sequence>MTKLVLAFGLTLAASTAAFAGSTALDAYDFPAASGSHSAPLVVAVSTEVRQPRLGDGSPVFTGARLFDGIDYTSTASIGGFDSRNRLGVSPRAE</sequence>
<reference evidence="2 3" key="1">
    <citation type="submission" date="2018-05" db="EMBL/GenBank/DDBJ databases">
        <title>Genomic Encyclopedia of Type Strains, Phase IV (KMG-IV): sequencing the most valuable type-strain genomes for metagenomic binning, comparative biology and taxonomic classification.</title>
        <authorList>
            <person name="Goeker M."/>
        </authorList>
    </citation>
    <scope>NUCLEOTIDE SEQUENCE [LARGE SCALE GENOMIC DNA]</scope>
    <source>
        <strain evidence="2 3">DSM 16791</strain>
    </source>
</reference>
<organism evidence="2 3">
    <name type="scientific">Hoeflea marina</name>
    <dbReference type="NCBI Taxonomy" id="274592"/>
    <lineage>
        <taxon>Bacteria</taxon>
        <taxon>Pseudomonadati</taxon>
        <taxon>Pseudomonadota</taxon>
        <taxon>Alphaproteobacteria</taxon>
        <taxon>Hyphomicrobiales</taxon>
        <taxon>Rhizobiaceae</taxon>
        <taxon>Hoeflea</taxon>
    </lineage>
</organism>
<dbReference type="EMBL" id="QGTR01000001">
    <property type="protein sequence ID" value="PWW03462.1"/>
    <property type="molecule type" value="Genomic_DNA"/>
</dbReference>
<dbReference type="AlphaFoldDB" id="A0A317PPS0"/>
<keyword evidence="1" id="KW-0732">Signal</keyword>
<keyword evidence="3" id="KW-1185">Reference proteome</keyword>
<evidence type="ECO:0000313" key="2">
    <source>
        <dbReference type="EMBL" id="PWW03462.1"/>
    </source>
</evidence>
<dbReference type="OrthoDB" id="8120140at2"/>
<evidence type="ECO:0000256" key="1">
    <source>
        <dbReference type="SAM" id="SignalP"/>
    </source>
</evidence>
<dbReference type="Proteomes" id="UP000246352">
    <property type="component" value="Unassembled WGS sequence"/>
</dbReference>
<evidence type="ECO:0000313" key="3">
    <source>
        <dbReference type="Proteomes" id="UP000246352"/>
    </source>
</evidence>